<organism evidence="2 3">
    <name type="scientific">Heterodera trifolii</name>
    <dbReference type="NCBI Taxonomy" id="157864"/>
    <lineage>
        <taxon>Eukaryota</taxon>
        <taxon>Metazoa</taxon>
        <taxon>Ecdysozoa</taxon>
        <taxon>Nematoda</taxon>
        <taxon>Chromadorea</taxon>
        <taxon>Rhabditida</taxon>
        <taxon>Tylenchina</taxon>
        <taxon>Tylenchomorpha</taxon>
        <taxon>Tylenchoidea</taxon>
        <taxon>Heteroderidae</taxon>
        <taxon>Heteroderinae</taxon>
        <taxon>Heterodera</taxon>
    </lineage>
</organism>
<dbReference type="Proteomes" id="UP001620626">
    <property type="component" value="Unassembled WGS sequence"/>
</dbReference>
<comment type="caution">
    <text evidence="2">The sequence shown here is derived from an EMBL/GenBank/DDBJ whole genome shotgun (WGS) entry which is preliminary data.</text>
</comment>
<keyword evidence="1" id="KW-0812">Transmembrane</keyword>
<feature type="transmembrane region" description="Helical" evidence="1">
    <location>
        <begin position="84"/>
        <end position="104"/>
    </location>
</feature>
<reference evidence="2 3" key="1">
    <citation type="submission" date="2024-10" db="EMBL/GenBank/DDBJ databases">
        <authorList>
            <person name="Kim D."/>
        </authorList>
    </citation>
    <scope>NUCLEOTIDE SEQUENCE [LARGE SCALE GENOMIC DNA]</scope>
    <source>
        <strain evidence="2">BH-2024</strain>
    </source>
</reference>
<evidence type="ECO:0000256" key="1">
    <source>
        <dbReference type="SAM" id="Phobius"/>
    </source>
</evidence>
<evidence type="ECO:0008006" key="4">
    <source>
        <dbReference type="Google" id="ProtNLM"/>
    </source>
</evidence>
<accession>A0ABD2M011</accession>
<proteinExistence type="predicted"/>
<keyword evidence="1" id="KW-0472">Membrane</keyword>
<dbReference type="AlphaFoldDB" id="A0ABD2M011"/>
<dbReference type="PANTHER" id="PTHR35017">
    <property type="entry name" value="PROTEIN CBG16223-RELATED"/>
    <property type="match status" value="1"/>
</dbReference>
<protein>
    <recommendedName>
        <fullName evidence="4">ShKT domain-containing protein</fullName>
    </recommendedName>
</protein>
<name>A0ABD2M011_9BILA</name>
<evidence type="ECO:0000313" key="2">
    <source>
        <dbReference type="EMBL" id="KAL3120130.1"/>
    </source>
</evidence>
<evidence type="ECO:0000313" key="3">
    <source>
        <dbReference type="Proteomes" id="UP001620626"/>
    </source>
</evidence>
<keyword evidence="1" id="KW-1133">Transmembrane helix</keyword>
<keyword evidence="3" id="KW-1185">Reference proteome</keyword>
<sequence>MLKIVVRKCTVRNCRPQLSSANVRSAIVVRNCRAQLSGPQLPVRNCRSTKLSNYPLLDKLRKLEQKMCPSPEAAAAVKSVTMAIFTNALFIVSFLVTFSLIFALEKTSKPPCCMDTLSSSVCQRLRHEKRVHFARRCNTDIEFRPYMAFRACRKTCGFCDFDKVHYNLRNATDACRSIADEKERRRRK</sequence>
<gene>
    <name evidence="2" type="ORF">niasHT_006096</name>
</gene>
<dbReference type="EMBL" id="JBICBT010000222">
    <property type="protein sequence ID" value="KAL3120130.1"/>
    <property type="molecule type" value="Genomic_DNA"/>
</dbReference>